<keyword evidence="2" id="KW-0732">Signal</keyword>
<feature type="compositionally biased region" description="Basic and acidic residues" evidence="1">
    <location>
        <begin position="671"/>
        <end position="685"/>
    </location>
</feature>
<evidence type="ECO:0000313" key="3">
    <source>
        <dbReference type="EMBL" id="KNC28832.1"/>
    </source>
</evidence>
<name>A0A0L0C9A9_LUCCU</name>
<feature type="region of interest" description="Disordered" evidence="1">
    <location>
        <begin position="210"/>
        <end position="354"/>
    </location>
</feature>
<feature type="region of interest" description="Disordered" evidence="1">
    <location>
        <begin position="771"/>
        <end position="853"/>
    </location>
</feature>
<protein>
    <recommendedName>
        <fullName evidence="5">Trichohyalin-like</fullName>
    </recommendedName>
</protein>
<dbReference type="Proteomes" id="UP000037069">
    <property type="component" value="Unassembled WGS sequence"/>
</dbReference>
<dbReference type="STRING" id="7375.A0A0L0C9A9"/>
<gene>
    <name evidence="3" type="ORF">FF38_06418</name>
</gene>
<evidence type="ECO:0000313" key="4">
    <source>
        <dbReference type="Proteomes" id="UP000037069"/>
    </source>
</evidence>
<feature type="compositionally biased region" description="Basic and acidic residues" evidence="1">
    <location>
        <begin position="695"/>
        <end position="746"/>
    </location>
</feature>
<feature type="compositionally biased region" description="Basic and acidic residues" evidence="1">
    <location>
        <begin position="378"/>
        <end position="403"/>
    </location>
</feature>
<organism evidence="3 4">
    <name type="scientific">Lucilia cuprina</name>
    <name type="common">Green bottle fly</name>
    <name type="synonym">Australian sheep blowfly</name>
    <dbReference type="NCBI Taxonomy" id="7375"/>
    <lineage>
        <taxon>Eukaryota</taxon>
        <taxon>Metazoa</taxon>
        <taxon>Ecdysozoa</taxon>
        <taxon>Arthropoda</taxon>
        <taxon>Hexapoda</taxon>
        <taxon>Insecta</taxon>
        <taxon>Pterygota</taxon>
        <taxon>Neoptera</taxon>
        <taxon>Endopterygota</taxon>
        <taxon>Diptera</taxon>
        <taxon>Brachycera</taxon>
        <taxon>Muscomorpha</taxon>
        <taxon>Oestroidea</taxon>
        <taxon>Calliphoridae</taxon>
        <taxon>Luciliinae</taxon>
        <taxon>Lucilia</taxon>
    </lineage>
</organism>
<reference evidence="3 4" key="1">
    <citation type="journal article" date="2015" name="Nat. Commun.">
        <title>Lucilia cuprina genome unlocks parasitic fly biology to underpin future interventions.</title>
        <authorList>
            <person name="Anstead C.A."/>
            <person name="Korhonen P.K."/>
            <person name="Young N.D."/>
            <person name="Hall R.S."/>
            <person name="Jex A.R."/>
            <person name="Murali S.C."/>
            <person name="Hughes D.S."/>
            <person name="Lee S.F."/>
            <person name="Perry T."/>
            <person name="Stroehlein A.J."/>
            <person name="Ansell B.R."/>
            <person name="Breugelmans B."/>
            <person name="Hofmann A."/>
            <person name="Qu J."/>
            <person name="Dugan S."/>
            <person name="Lee S.L."/>
            <person name="Chao H."/>
            <person name="Dinh H."/>
            <person name="Han Y."/>
            <person name="Doddapaneni H.V."/>
            <person name="Worley K.C."/>
            <person name="Muzny D.M."/>
            <person name="Ioannidis P."/>
            <person name="Waterhouse R.M."/>
            <person name="Zdobnov E.M."/>
            <person name="James P.J."/>
            <person name="Bagnall N.H."/>
            <person name="Kotze A.C."/>
            <person name="Gibbs R.A."/>
            <person name="Richards S."/>
            <person name="Batterham P."/>
            <person name="Gasser R.B."/>
        </authorList>
    </citation>
    <scope>NUCLEOTIDE SEQUENCE [LARGE SCALE GENOMIC DNA]</scope>
    <source>
        <strain evidence="3 4">LS</strain>
        <tissue evidence="3">Full body</tissue>
    </source>
</reference>
<comment type="caution">
    <text evidence="3">The sequence shown here is derived from an EMBL/GenBank/DDBJ whole genome shotgun (WGS) entry which is preliminary data.</text>
</comment>
<feature type="chain" id="PRO_5005535910" description="Trichohyalin-like" evidence="2">
    <location>
        <begin position="23"/>
        <end position="1219"/>
    </location>
</feature>
<feature type="region of interest" description="Disordered" evidence="1">
    <location>
        <begin position="431"/>
        <end position="565"/>
    </location>
</feature>
<evidence type="ECO:0000256" key="1">
    <source>
        <dbReference type="SAM" id="MobiDB-lite"/>
    </source>
</evidence>
<evidence type="ECO:0008006" key="5">
    <source>
        <dbReference type="Google" id="ProtNLM"/>
    </source>
</evidence>
<feature type="compositionally biased region" description="Basic and acidic residues" evidence="1">
    <location>
        <begin position="343"/>
        <end position="354"/>
    </location>
</feature>
<feature type="region of interest" description="Disordered" evidence="1">
    <location>
        <begin position="671"/>
        <end position="751"/>
    </location>
</feature>
<feature type="region of interest" description="Disordered" evidence="1">
    <location>
        <begin position="900"/>
        <end position="1017"/>
    </location>
</feature>
<sequence>MLLGSWQLKTTVYVLFLALCVGQELIRTCERDYCYERSAESRREDLNDLRVEYRARSENFKSKRSQELVKDQNRIDTGNSRINALDERREHYRREETILNEARQRQSIKEERRETLKRLDDRDLIRRSNENRDQRDETKRERTERYDHLRREERRDAERGIRNGVDKRQNFLRLLDDGETQRYINRYSEDTRFSAEHLLQRNRKSIESLDDNKRERVERDETLRSLDDRQAEDTRQSQRIDERLSKQRQIGNRNVDRRADNTLQSQRIDERDSQRKHKLTQRRDENKPEREESKVLSRGLNEREARRENNRLSDNHHERVARDESSRQLDDRRQVQPDVSRIGNRETHPNINRRADNTFWSQRIDECVYQRKRELTQRLDENKPEQEERNEPLRRLNDREVQRESNILSGHERVDRDESLRLLDDRRQVQPDVSRLTEESHEQRQIDNRGNRADNTLRSRRIDERLSQRKRELTQRRDENKLEREERHEFSRRLSEGENQRVFNRHLEDNNEKHKAQRETRRRDDATSESLRINERLSEREHEATQRRDENERDETSRRRDDRHVQRDVSIRLVDNREELRVDNRKTHRDVDRRSDVKIDSQRERVERLERQETIRFDDRQVQLEVNRRSDDIRQYRRLDVNTDSQRERVERLERQESIRFDDRQVQRDVNRRSDDIRQHRRLDIQKTSQLSQREQSDIVRRDTREEREVRQKRRQNEYESLRRESLRQESRRSVDNREERQETLRQVRLFENTPESERLLQNRRELQEHGETLRRLDDSPAYHDISRRSEYDRKDRRESLRQLDEQRMDDRRLDDSQSHRESNRRFEENREDQSDIYRISKDNRKDRQTERDDSVRLNVIRKSERVFQREQEQTEIGNTFNRFVDRQTERDVIRRSEDISEDRQFRREAQREVIRNSDYDSHRTDKHLSRNERDSGDRGEEHNRELVERQTERDVIRSSEDISEDRQFRREAQREDYDSQSTDKHLSLNQRDSGDRREEHNRQRVERQTERDVIRRLEGNSEDRQFRRVAQREVIIHSDDVSQRTDKHLSLNERDLGVRREENNRERVERYETLRRFDDRETERKVNLRLQEQPTQRERKAERQNEEREHRRERVERQEQKSRIFQIEFENKRNDVEELNTERTFIFQANNDNNNQRNYRYIEDDYAMKPTVFLKKSYLFFGQGVILAFVIMKTLNGKDDLKNQLPQKLRTAVDMIGF</sequence>
<evidence type="ECO:0000256" key="2">
    <source>
        <dbReference type="SAM" id="SignalP"/>
    </source>
</evidence>
<feature type="compositionally biased region" description="Basic and acidic residues" evidence="1">
    <location>
        <begin position="1096"/>
        <end position="1118"/>
    </location>
</feature>
<feature type="compositionally biased region" description="Basic and acidic residues" evidence="1">
    <location>
        <begin position="210"/>
        <end position="245"/>
    </location>
</feature>
<accession>A0A0L0C9A9</accession>
<dbReference type="OrthoDB" id="8069656at2759"/>
<dbReference type="EMBL" id="JRES01000741">
    <property type="protein sequence ID" value="KNC28832.1"/>
    <property type="molecule type" value="Genomic_DNA"/>
</dbReference>
<keyword evidence="4" id="KW-1185">Reference proteome</keyword>
<feature type="signal peptide" evidence="2">
    <location>
        <begin position="1"/>
        <end position="22"/>
    </location>
</feature>
<dbReference type="OMA" id="RERETCI"/>
<proteinExistence type="predicted"/>
<feature type="compositionally biased region" description="Basic and acidic residues" evidence="1">
    <location>
        <begin position="281"/>
        <end position="335"/>
    </location>
</feature>
<feature type="region of interest" description="Disordered" evidence="1">
    <location>
        <begin position="1086"/>
        <end position="1118"/>
    </location>
</feature>
<feature type="region of interest" description="Disordered" evidence="1">
    <location>
        <begin position="378"/>
        <end position="412"/>
    </location>
</feature>
<dbReference type="AlphaFoldDB" id="A0A0L0C9A9"/>